<dbReference type="PANTHER" id="PTHR43463">
    <property type="entry name" value="NICOTINATE-NUCLEOTIDE--DIMETHYLBENZIMIDAZOLE PHOSPHORIBOSYLTRANSFERASE"/>
    <property type="match status" value="1"/>
</dbReference>
<evidence type="ECO:0000256" key="1">
    <source>
        <dbReference type="ARBA" id="ARBA00002197"/>
    </source>
</evidence>
<evidence type="ECO:0000256" key="3">
    <source>
        <dbReference type="ARBA" id="ARBA00007110"/>
    </source>
</evidence>
<dbReference type="FunFam" id="3.40.50.10210:FF:000001">
    <property type="entry name" value="Nicotinate-nucleotide--dimethylbenzimidazole phosphoribosyltransferase"/>
    <property type="match status" value="1"/>
</dbReference>
<dbReference type="Pfam" id="PF02277">
    <property type="entry name" value="DBI_PRT"/>
    <property type="match status" value="1"/>
</dbReference>
<dbReference type="NCBIfam" id="TIGR03160">
    <property type="entry name" value="cobT_DBIPRT"/>
    <property type="match status" value="1"/>
</dbReference>
<dbReference type="PANTHER" id="PTHR43463:SF1">
    <property type="entry name" value="NICOTINATE-NUCLEOTIDE--DIMETHYLBENZIMIDAZOLE PHOSPHORIBOSYLTRANSFERASE"/>
    <property type="match status" value="1"/>
</dbReference>
<dbReference type="Gene3D" id="1.10.1610.10">
    <property type="match status" value="1"/>
</dbReference>
<dbReference type="GO" id="GO:0008939">
    <property type="term" value="F:nicotinate-nucleotide-dimethylbenzimidazole phosphoribosyltransferase activity"/>
    <property type="evidence" value="ECO:0007669"/>
    <property type="project" value="UniProtKB-UniRule"/>
</dbReference>
<gene>
    <name evidence="11" type="primary">cobT</name>
    <name evidence="12" type="ORF">CSCA_5065</name>
</gene>
<evidence type="ECO:0000256" key="2">
    <source>
        <dbReference type="ARBA" id="ARBA00005049"/>
    </source>
</evidence>
<evidence type="ECO:0000256" key="8">
    <source>
        <dbReference type="ARBA" id="ARBA00022679"/>
    </source>
</evidence>
<dbReference type="KEGG" id="csq:CSCA_5065"/>
<dbReference type="AlphaFoldDB" id="A0A0E3M8V4"/>
<name>A0A0E3M8V4_CLOSL</name>
<dbReference type="GO" id="GO:0009236">
    <property type="term" value="P:cobalamin biosynthetic process"/>
    <property type="evidence" value="ECO:0007669"/>
    <property type="project" value="UniProtKB-UniRule"/>
</dbReference>
<evidence type="ECO:0000256" key="5">
    <source>
        <dbReference type="ARBA" id="ARBA00015486"/>
    </source>
</evidence>
<sequence length="357" mass="38060">MGLLGETLKAINPSNKEAIKSAWNRIDNLTKPIGSLGELEEISAKMSGITGKMYNKINKKNIVIMCADNGVCEEGVSCCDQSATATVTNNFTRGITGVCVLAKYAKSDITVVDVGVNEDFNNPKIINKKVVYGTKNMAKEPAMTREEAVKAIEAGIEVVDKLVKEGYDLFGTGEMGIGNTSTSAAVLSVLTDLSVDVVAGKGSGLTEEQFVNKKKVIEKAIEINKPNKNDIIDVISKVGGLDIAGICGCFLGAAKNRVPIVIDGLISSAAALCAYRLNNSVIDFIFPSHLSAEPGAVYMMKELNLKPMLNLGMRLGEGSGCPLAFNVIEAALETMNNMATFQEAALNSECYVDIREK</sequence>
<comment type="pathway">
    <text evidence="2 11">Nucleoside biosynthesis; alpha-ribazole biosynthesis; alpha-ribazole from 5,6-dimethylbenzimidazole: step 1/2.</text>
</comment>
<proteinExistence type="inferred from homology"/>
<dbReference type="InterPro" id="IPR003200">
    <property type="entry name" value="Nict_dMeBzImd_PRibTrfase"/>
</dbReference>
<evidence type="ECO:0000256" key="7">
    <source>
        <dbReference type="ARBA" id="ARBA00022676"/>
    </source>
</evidence>
<evidence type="ECO:0000313" key="12">
    <source>
        <dbReference type="EMBL" id="AKA72190.1"/>
    </source>
</evidence>
<keyword evidence="8 11" id="KW-0808">Transferase</keyword>
<reference evidence="12 13" key="1">
    <citation type="journal article" date="2015" name="J. Biotechnol.">
        <title>Complete genome sequence of a malodorant-producing acetogen, Clostridium scatologenes ATCC 25775(T).</title>
        <authorList>
            <person name="Zhu Z."/>
            <person name="Guo T."/>
            <person name="Zheng H."/>
            <person name="Song T."/>
            <person name="Ouyang P."/>
            <person name="Xie J."/>
        </authorList>
    </citation>
    <scope>NUCLEOTIDE SEQUENCE [LARGE SCALE GENOMIC DNA]</scope>
    <source>
        <strain evidence="12 13">ATCC 25775</strain>
    </source>
</reference>
<dbReference type="InterPro" id="IPR023195">
    <property type="entry name" value="Nict_dMeBzImd_PRibTrfase_N"/>
</dbReference>
<dbReference type="InterPro" id="IPR017846">
    <property type="entry name" value="Nict_dMeBzImd_PRibTrfase_bact"/>
</dbReference>
<protein>
    <recommendedName>
        <fullName evidence="5 11">Nicotinate-nucleotide--dimethylbenzimidazole phosphoribosyltransferase</fullName>
        <shortName evidence="11">NN:DBI PRT</shortName>
        <ecNumber evidence="4 11">2.4.2.21</ecNumber>
    </recommendedName>
    <alternativeName>
        <fullName evidence="9 11">N(1)-alpha-phosphoribosyltransferase</fullName>
    </alternativeName>
</protein>
<dbReference type="EMBL" id="CP009933">
    <property type="protein sequence ID" value="AKA72190.1"/>
    <property type="molecule type" value="Genomic_DNA"/>
</dbReference>
<evidence type="ECO:0000256" key="6">
    <source>
        <dbReference type="ARBA" id="ARBA00022573"/>
    </source>
</evidence>
<organism evidence="12 13">
    <name type="scientific">Clostridium scatologenes</name>
    <dbReference type="NCBI Taxonomy" id="1548"/>
    <lineage>
        <taxon>Bacteria</taxon>
        <taxon>Bacillati</taxon>
        <taxon>Bacillota</taxon>
        <taxon>Clostridia</taxon>
        <taxon>Eubacteriales</taxon>
        <taxon>Clostridiaceae</taxon>
        <taxon>Clostridium</taxon>
    </lineage>
</organism>
<evidence type="ECO:0000256" key="10">
    <source>
        <dbReference type="ARBA" id="ARBA00047340"/>
    </source>
</evidence>
<feature type="active site" description="Proton acceptor" evidence="11">
    <location>
        <position position="317"/>
    </location>
</feature>
<evidence type="ECO:0000256" key="11">
    <source>
        <dbReference type="HAMAP-Rule" id="MF_00230"/>
    </source>
</evidence>
<dbReference type="InterPro" id="IPR036087">
    <property type="entry name" value="Nict_dMeBzImd_PRibTrfase_sf"/>
</dbReference>
<keyword evidence="6 11" id="KW-0169">Cobalamin biosynthesis</keyword>
<dbReference type="HAMAP" id="MF_00230">
    <property type="entry name" value="CobT"/>
    <property type="match status" value="1"/>
</dbReference>
<dbReference type="EC" id="2.4.2.21" evidence="4 11"/>
<accession>A0A0E3M8V4</accession>
<dbReference type="NCBIfam" id="NF000996">
    <property type="entry name" value="PRK00105.1"/>
    <property type="match status" value="1"/>
</dbReference>
<dbReference type="HOGENOM" id="CLU_002982_0_0_9"/>
<keyword evidence="7 11" id="KW-0328">Glycosyltransferase</keyword>
<keyword evidence="13" id="KW-1185">Reference proteome</keyword>
<dbReference type="CDD" id="cd02439">
    <property type="entry name" value="DMB-PRT_CobT"/>
    <property type="match status" value="1"/>
</dbReference>
<dbReference type="Gene3D" id="3.40.50.10210">
    <property type="match status" value="1"/>
</dbReference>
<evidence type="ECO:0000256" key="9">
    <source>
        <dbReference type="ARBA" id="ARBA00030686"/>
    </source>
</evidence>
<dbReference type="SUPFAM" id="SSF52733">
    <property type="entry name" value="Nicotinate mononucleotide:5,6-dimethylbenzimidazole phosphoribosyltransferase (CobT)"/>
    <property type="match status" value="1"/>
</dbReference>
<dbReference type="RefSeq" id="WP_029160163.1">
    <property type="nucleotide sequence ID" value="NZ_CP009933.1"/>
</dbReference>
<evidence type="ECO:0000256" key="4">
    <source>
        <dbReference type="ARBA" id="ARBA00011991"/>
    </source>
</evidence>
<dbReference type="Proteomes" id="UP000033115">
    <property type="component" value="Chromosome"/>
</dbReference>
<dbReference type="STRING" id="1548.CSCA_5065"/>
<comment type="function">
    <text evidence="1 11">Catalyzes the synthesis of alpha-ribazole-5'-phosphate from nicotinate mononucleotide (NAMN) and 5,6-dimethylbenzimidazole (DMB).</text>
</comment>
<comment type="similarity">
    <text evidence="3 11">Belongs to the CobT family.</text>
</comment>
<dbReference type="UniPathway" id="UPA00061">
    <property type="reaction ID" value="UER00516"/>
</dbReference>
<comment type="catalytic activity">
    <reaction evidence="10 11">
        <text>5,6-dimethylbenzimidazole + nicotinate beta-D-ribonucleotide = alpha-ribazole 5'-phosphate + nicotinate + H(+)</text>
        <dbReference type="Rhea" id="RHEA:11196"/>
        <dbReference type="ChEBI" id="CHEBI:15378"/>
        <dbReference type="ChEBI" id="CHEBI:15890"/>
        <dbReference type="ChEBI" id="CHEBI:32544"/>
        <dbReference type="ChEBI" id="CHEBI:57502"/>
        <dbReference type="ChEBI" id="CHEBI:57918"/>
        <dbReference type="EC" id="2.4.2.21"/>
    </reaction>
</comment>
<evidence type="ECO:0000313" key="13">
    <source>
        <dbReference type="Proteomes" id="UP000033115"/>
    </source>
</evidence>